<feature type="repeat" description="ANK" evidence="7">
    <location>
        <begin position="111"/>
        <end position="143"/>
    </location>
</feature>
<protein>
    <recommendedName>
        <fullName evidence="4">NF-kappa-B inhibitor alpha</fullName>
    </recommendedName>
    <alternativeName>
        <fullName evidence="5">I-kappa-B-alpha</fullName>
    </alternativeName>
</protein>
<dbReference type="PANTHER" id="PTHR46680:SF1">
    <property type="entry name" value="NF-KAPPA-B INHIBITOR ALPHA"/>
    <property type="match status" value="1"/>
</dbReference>
<dbReference type="AlphaFoldDB" id="A0A5A9NGN9"/>
<evidence type="ECO:0000313" key="9">
    <source>
        <dbReference type="Proteomes" id="UP000324632"/>
    </source>
</evidence>
<dbReference type="GO" id="GO:0034142">
    <property type="term" value="P:toll-like receptor 4 signaling pathway"/>
    <property type="evidence" value="ECO:0007669"/>
    <property type="project" value="TreeGrafter"/>
</dbReference>
<evidence type="ECO:0000256" key="1">
    <source>
        <dbReference type="ARBA" id="ARBA00022737"/>
    </source>
</evidence>
<accession>A0A5A9NGN9</accession>
<dbReference type="EMBL" id="SOYY01000018">
    <property type="protein sequence ID" value="KAA0708840.1"/>
    <property type="molecule type" value="Genomic_DNA"/>
</dbReference>
<evidence type="ECO:0000256" key="2">
    <source>
        <dbReference type="ARBA" id="ARBA00023043"/>
    </source>
</evidence>
<dbReference type="GO" id="GO:0005829">
    <property type="term" value="C:cytosol"/>
    <property type="evidence" value="ECO:0007669"/>
    <property type="project" value="TreeGrafter"/>
</dbReference>
<dbReference type="Gene3D" id="1.25.40.20">
    <property type="entry name" value="Ankyrin repeat-containing domain"/>
    <property type="match status" value="1"/>
</dbReference>
<evidence type="ECO:0000313" key="8">
    <source>
        <dbReference type="EMBL" id="KAA0708840.1"/>
    </source>
</evidence>
<feature type="repeat" description="ANK" evidence="7">
    <location>
        <begin position="216"/>
        <end position="248"/>
    </location>
</feature>
<dbReference type="SUPFAM" id="SSF48403">
    <property type="entry name" value="Ankyrin repeat"/>
    <property type="match status" value="1"/>
</dbReference>
<name>A0A5A9NGN9_9TELE</name>
<dbReference type="InterPro" id="IPR036770">
    <property type="entry name" value="Ankyrin_rpt-contain_sf"/>
</dbReference>
<dbReference type="InterPro" id="IPR002110">
    <property type="entry name" value="Ankyrin_rpt"/>
</dbReference>
<keyword evidence="1" id="KW-0677">Repeat</keyword>
<comment type="similarity">
    <text evidence="3">Belongs to the NF-kappa-B inhibitor family.</text>
</comment>
<dbReference type="Proteomes" id="UP000324632">
    <property type="component" value="Chromosome 18"/>
</dbReference>
<dbReference type="Pfam" id="PF00023">
    <property type="entry name" value="Ank"/>
    <property type="match status" value="1"/>
</dbReference>
<reference evidence="8 9" key="1">
    <citation type="journal article" date="2019" name="Mol. Ecol. Resour.">
        <title>Chromosome-level genome assembly of Triplophysa tibetana, a fish adapted to the harsh high-altitude environment of the Tibetan Plateau.</title>
        <authorList>
            <person name="Yang X."/>
            <person name="Liu H."/>
            <person name="Ma Z."/>
            <person name="Zou Y."/>
            <person name="Zou M."/>
            <person name="Mao Y."/>
            <person name="Li X."/>
            <person name="Wang H."/>
            <person name="Chen T."/>
            <person name="Wang W."/>
            <person name="Yang R."/>
        </authorList>
    </citation>
    <scope>NUCLEOTIDE SEQUENCE [LARGE SCALE GENOMIC DNA]</scope>
    <source>
        <strain evidence="8">TTIB1903HZAU</strain>
        <tissue evidence="8">Muscle</tissue>
    </source>
</reference>
<comment type="caution">
    <text evidence="8">The sequence shown here is derived from an EMBL/GenBank/DDBJ whole genome shotgun (WGS) entry which is preliminary data.</text>
</comment>
<evidence type="ECO:0000256" key="5">
    <source>
        <dbReference type="ARBA" id="ARBA00041987"/>
    </source>
</evidence>
<dbReference type="SMART" id="SM00248">
    <property type="entry name" value="ANK"/>
    <property type="match status" value="6"/>
</dbReference>
<gene>
    <name evidence="8" type="ORF">E1301_Tti018444</name>
</gene>
<evidence type="ECO:0000256" key="3">
    <source>
        <dbReference type="ARBA" id="ARBA00038439"/>
    </source>
</evidence>
<dbReference type="PROSITE" id="PS50088">
    <property type="entry name" value="ANK_REPEAT"/>
    <property type="match status" value="3"/>
</dbReference>
<evidence type="ECO:0000256" key="7">
    <source>
        <dbReference type="PROSITE-ProRule" id="PRU00023"/>
    </source>
</evidence>
<evidence type="ECO:0000256" key="4">
    <source>
        <dbReference type="ARBA" id="ARBA00041123"/>
    </source>
</evidence>
<dbReference type="PROSITE" id="PS50297">
    <property type="entry name" value="ANK_REP_REGION"/>
    <property type="match status" value="3"/>
</dbReference>
<keyword evidence="2 7" id="KW-0040">ANK repeat</keyword>
<sequence length="307" mass="35075">MDVHLATMSNFVDCNFDEMDLKNRKMQHCEDRVDSGVDSLKEDEYRKLVEEMENLTMPREKLIYNEPWKQEVTEDGDTYLHLAIIHEAEGYVIQIIKQCQNDSFLNRQNNQRQTALHLAVITEQHQLVEQLLKAGCDPCLVDQSGNTALHIACKRGSLTCFSVLTQIQTQHLRSILTFPNYSGYTCLHIAAIQNYLSMVEVLVQLGADINTKEQCSGRTSLHLAVDLQNLDLVQTLIALGADVNSLTYGGFTPYHLTFGRQNIEIQRQLFDRTAQELIEMTDSESESDEEHSSEDDCMYDDIQFCGR</sequence>
<dbReference type="OrthoDB" id="20727at2759"/>
<dbReference type="Pfam" id="PF12796">
    <property type="entry name" value="Ank_2"/>
    <property type="match status" value="1"/>
</dbReference>
<dbReference type="PRINTS" id="PR01415">
    <property type="entry name" value="ANKYRIN"/>
</dbReference>
<evidence type="ECO:0000256" key="6">
    <source>
        <dbReference type="ARBA" id="ARBA00045368"/>
    </source>
</evidence>
<dbReference type="GO" id="GO:0071356">
    <property type="term" value="P:cellular response to tumor necrosis factor"/>
    <property type="evidence" value="ECO:0007669"/>
    <property type="project" value="TreeGrafter"/>
</dbReference>
<comment type="function">
    <text evidence="6">Inhibits the activity of dimeric NF-kappa-B/REL complexes by trapping REL (RELA/p65 and NFKB1/p50) dimers in the cytoplasm by masking their nuclear localization signals. On cellular stimulation by immune and pro-inflammatory responses, becomes phosphorylated promoting ubiquitination and degradation, enabling the dimeric RELA to translocate to the nucleus and activate transcription.</text>
</comment>
<organism evidence="8 9">
    <name type="scientific">Triplophysa tibetana</name>
    <dbReference type="NCBI Taxonomy" id="1572043"/>
    <lineage>
        <taxon>Eukaryota</taxon>
        <taxon>Metazoa</taxon>
        <taxon>Chordata</taxon>
        <taxon>Craniata</taxon>
        <taxon>Vertebrata</taxon>
        <taxon>Euteleostomi</taxon>
        <taxon>Actinopterygii</taxon>
        <taxon>Neopterygii</taxon>
        <taxon>Teleostei</taxon>
        <taxon>Ostariophysi</taxon>
        <taxon>Cypriniformes</taxon>
        <taxon>Nemacheilidae</taxon>
        <taxon>Triplophysa</taxon>
    </lineage>
</organism>
<keyword evidence="9" id="KW-1185">Reference proteome</keyword>
<proteinExistence type="inferred from homology"/>
<dbReference type="PANTHER" id="PTHR46680">
    <property type="entry name" value="NF-KAPPA-B INHIBITOR ALPHA"/>
    <property type="match status" value="1"/>
</dbReference>
<dbReference type="InterPro" id="IPR051070">
    <property type="entry name" value="NF-kappa-B_inhibitor"/>
</dbReference>
<dbReference type="GO" id="GO:0051059">
    <property type="term" value="F:NF-kappaB binding"/>
    <property type="evidence" value="ECO:0007669"/>
    <property type="project" value="TreeGrafter"/>
</dbReference>
<feature type="repeat" description="ANK" evidence="7">
    <location>
        <begin position="182"/>
        <end position="214"/>
    </location>
</feature>